<feature type="chain" id="PRO_5015668554" evidence="1">
    <location>
        <begin position="22"/>
        <end position="519"/>
    </location>
</feature>
<reference evidence="2 3" key="1">
    <citation type="submission" date="2018-03" db="EMBL/GenBank/DDBJ databases">
        <authorList>
            <person name="Keele B.F."/>
        </authorList>
    </citation>
    <scope>NUCLEOTIDE SEQUENCE [LARGE SCALE GENOMIC DNA]</scope>
    <source>
        <strain evidence="2 3">YL28-9</strain>
    </source>
</reference>
<dbReference type="InterPro" id="IPR041662">
    <property type="entry name" value="SusD-like_2"/>
</dbReference>
<keyword evidence="1" id="KW-0732">Signal</keyword>
<name>A0A2T3HGQ6_9SPHI</name>
<accession>A0A2T3HGQ6</accession>
<dbReference type="Pfam" id="PF12771">
    <property type="entry name" value="SusD-like_2"/>
    <property type="match status" value="1"/>
</dbReference>
<dbReference type="EMBL" id="PYLS01000010">
    <property type="protein sequence ID" value="PST81583.1"/>
    <property type="molecule type" value="Genomic_DNA"/>
</dbReference>
<dbReference type="RefSeq" id="WP_107217725.1">
    <property type="nucleotide sequence ID" value="NZ_KZ686274.1"/>
</dbReference>
<dbReference type="AlphaFoldDB" id="A0A2T3HGQ6"/>
<dbReference type="Gene3D" id="1.25.40.390">
    <property type="match status" value="1"/>
</dbReference>
<evidence type="ECO:0000313" key="2">
    <source>
        <dbReference type="EMBL" id="PST81583.1"/>
    </source>
</evidence>
<dbReference type="InterPro" id="IPR011990">
    <property type="entry name" value="TPR-like_helical_dom_sf"/>
</dbReference>
<keyword evidence="3" id="KW-1185">Reference proteome</keyword>
<dbReference type="OrthoDB" id="9766256at2"/>
<dbReference type="Proteomes" id="UP000240912">
    <property type="component" value="Unassembled WGS sequence"/>
</dbReference>
<comment type="caution">
    <text evidence="2">The sequence shown here is derived from an EMBL/GenBank/DDBJ whole genome shotgun (WGS) entry which is preliminary data.</text>
</comment>
<dbReference type="SUPFAM" id="SSF48452">
    <property type="entry name" value="TPR-like"/>
    <property type="match status" value="1"/>
</dbReference>
<keyword evidence="2" id="KW-0449">Lipoprotein</keyword>
<dbReference type="PROSITE" id="PS51257">
    <property type="entry name" value="PROKAR_LIPOPROTEIN"/>
    <property type="match status" value="1"/>
</dbReference>
<evidence type="ECO:0000313" key="3">
    <source>
        <dbReference type="Proteomes" id="UP000240912"/>
    </source>
</evidence>
<gene>
    <name evidence="2" type="ORF">C7T94_19120</name>
</gene>
<protein>
    <submittedName>
        <fullName evidence="2">SusD/RagB family nutrient-binding outer membrane lipoprotein</fullName>
    </submittedName>
</protein>
<evidence type="ECO:0000256" key="1">
    <source>
        <dbReference type="SAM" id="SignalP"/>
    </source>
</evidence>
<proteinExistence type="predicted"/>
<sequence length="519" mass="57489">MKNLKHTALGSLILMSSLLSSCDKDFTEINTDPINILETTPEKLLAPALINVMNANMLRNRNFNNELMQVTVSISDGDATVFRYEFRNTFSDYLWNSWYPQLTNLKDVYQLASTGASANKSYQGISLVAQSWVSSLLTDTYGDVPYLQANKGKEGILEPAFDRQKDIYLDMFKKLEEANTLLSAGTPILPISDPVFKGDITKWRKFCNTLYLRLLMRVSGKPEVSAQVIAKIKEIAETNRANYPIMTSNADAAFIRWNGGSNTSDPYTSPFVNGVRAQDFRAPSMASFFIDHLRDWGDPRLDASAPNGDNGVNRLGISQGPSGYSGVPSGYAVGSGFVRQAYFISFDNTTNGTRSLQVNPLTGILMTYGELQFILAEAAVKGWISGSAETYYYNGIAAAINYWVPAFSASPGVPRFAEYIENADLMWEAGGSLDVKMEQIHIQKYFALFSTDLQQWFEYRRTGHPVLPKGPGLRNGGVMPARMVYPVYVQSANPTNYAAAVAAQGPDLISTNVWWQKSN</sequence>
<feature type="signal peptide" evidence="1">
    <location>
        <begin position="1"/>
        <end position="21"/>
    </location>
</feature>
<organism evidence="2 3">
    <name type="scientific">Pedobacter yulinensis</name>
    <dbReference type="NCBI Taxonomy" id="2126353"/>
    <lineage>
        <taxon>Bacteria</taxon>
        <taxon>Pseudomonadati</taxon>
        <taxon>Bacteroidota</taxon>
        <taxon>Sphingobacteriia</taxon>
        <taxon>Sphingobacteriales</taxon>
        <taxon>Sphingobacteriaceae</taxon>
        <taxon>Pedobacter</taxon>
    </lineage>
</organism>